<dbReference type="AlphaFoldDB" id="A0AAJ8E511"/>
<dbReference type="InterPro" id="IPR039848">
    <property type="entry name" value="Ribosomal_mS35_mt"/>
</dbReference>
<feature type="domain" description="Small ribosomal subunit protein mS35 mitochondrial conserved" evidence="2">
    <location>
        <begin position="239"/>
        <end position="360"/>
    </location>
</feature>
<sequence length="473" mass="54587">MADTGWSWRGKMQRQFSGTRRWKEMKNIRRTSSTAPLNPNIPRLSPPPMASVARSLGRSAFFMARRGPIVTPFRQFSVTPISLVSEDPLVPEEPKRPRPQDLPPAPEYSPDFLSKEEREQYDLMSPEERQEFDEANRALVSEYNDPEARAAMFAELDKEVFQIERQTYLRFEEPKIRSNGFWAEDEPDDLALVEDGDEDFNDDEMTSMAYAQLEQHREIREYARIAAWDMPLLSKLAKPFTLPPESHILRFRYTTYMGEQHPAEPKVVVELSSKDLTPKYLTEAQRQTFLKLVGVRYNPQTDIVRMSCEKFPLRAQNKRYLGDTIKSLIKEAKEGDSFADIPLDLRHHKPKVTRRFPESWVMTPERKKQLEATRAERQRQQQERVDGNKVVLQAARTLPALNPALNAKATEEREKVAVKVNAKAQKKRVRAAHISHGCIRHFILCQCIISHSSLTGTLLTFLPLSIPTLSDRT</sequence>
<organism evidence="3">
    <name type="scientific">Aspergillus niger</name>
    <dbReference type="NCBI Taxonomy" id="5061"/>
    <lineage>
        <taxon>Eukaryota</taxon>
        <taxon>Fungi</taxon>
        <taxon>Dikarya</taxon>
        <taxon>Ascomycota</taxon>
        <taxon>Pezizomycotina</taxon>
        <taxon>Eurotiomycetes</taxon>
        <taxon>Eurotiomycetidae</taxon>
        <taxon>Eurotiales</taxon>
        <taxon>Aspergillaceae</taxon>
        <taxon>Aspergillus</taxon>
        <taxon>Aspergillus subgen. Circumdati</taxon>
    </lineage>
</organism>
<dbReference type="PANTHER" id="PTHR13490:SF0">
    <property type="entry name" value="SMALL RIBOSOMAL SUBUNIT PROTEIN MS35"/>
    <property type="match status" value="1"/>
</dbReference>
<name>A0AAJ8E511_ASPNG</name>
<accession>A0AAJ8E511</accession>
<evidence type="ECO:0000259" key="2">
    <source>
        <dbReference type="Pfam" id="PF10213"/>
    </source>
</evidence>
<dbReference type="RefSeq" id="XP_001389333.3">
    <property type="nucleotide sequence ID" value="XM_001389296.3"/>
</dbReference>
<keyword evidence="3" id="KW-0687">Ribonucleoprotein</keyword>
<reference evidence="3" key="1">
    <citation type="submission" date="2025-02" db="EMBL/GenBank/DDBJ databases">
        <authorList>
            <consortium name="NCBI Genome Project"/>
        </authorList>
    </citation>
    <scope>NUCLEOTIDE SEQUENCE</scope>
</reference>
<evidence type="ECO:0000256" key="1">
    <source>
        <dbReference type="SAM" id="MobiDB-lite"/>
    </source>
</evidence>
<feature type="region of interest" description="Disordered" evidence="1">
    <location>
        <begin position="88"/>
        <end position="112"/>
    </location>
</feature>
<dbReference type="GO" id="GO:0005840">
    <property type="term" value="C:ribosome"/>
    <property type="evidence" value="ECO:0007669"/>
    <property type="project" value="UniProtKB-KW"/>
</dbReference>
<gene>
    <name evidence="3" type="ORF">An01g09120</name>
</gene>
<keyword evidence="3" id="KW-0689">Ribosomal protein</keyword>
<dbReference type="InterPro" id="IPR019349">
    <property type="entry name" value="Ribosomal_mS35_mit"/>
</dbReference>
<dbReference type="Pfam" id="PF10213">
    <property type="entry name" value="MRP-S28"/>
    <property type="match status" value="1"/>
</dbReference>
<protein>
    <submittedName>
        <fullName evidence="3">Mitochondrial 37S ribosomal protein mS35</fullName>
    </submittedName>
</protein>
<evidence type="ECO:0000313" key="3">
    <source>
        <dbReference type="RefSeq" id="XP_001389333.3"/>
    </source>
</evidence>
<reference evidence="3" key="2">
    <citation type="submission" date="2025-08" db="UniProtKB">
        <authorList>
            <consortium name="RefSeq"/>
        </authorList>
    </citation>
    <scope>IDENTIFICATION</scope>
</reference>
<dbReference type="PANTHER" id="PTHR13490">
    <property type="entry name" value="MITOCHONDRIAL 28S RIBOSOMAL PROTEIN S28"/>
    <property type="match status" value="1"/>
</dbReference>
<dbReference type="KEGG" id="ang:An01g09120"/>
<dbReference type="VEuPathDB" id="FungiDB:An01g09120"/>
<proteinExistence type="predicted"/>
<dbReference type="GeneID" id="4977228"/>